<evidence type="ECO:0000259" key="8">
    <source>
        <dbReference type="PROSITE" id="PS50893"/>
    </source>
</evidence>
<feature type="domain" description="ABC transporter" evidence="8">
    <location>
        <begin position="354"/>
        <end position="586"/>
    </location>
</feature>
<name>A0ABZ3H6H4_9BACT</name>
<dbReference type="Gene3D" id="1.20.1560.10">
    <property type="entry name" value="ABC transporter type 1, transmembrane domain"/>
    <property type="match status" value="1"/>
</dbReference>
<dbReference type="InterPro" id="IPR039421">
    <property type="entry name" value="Type_1_exporter"/>
</dbReference>
<feature type="domain" description="ABC transmembrane type-1" evidence="9">
    <location>
        <begin position="25"/>
        <end position="319"/>
    </location>
</feature>
<dbReference type="SUPFAM" id="SSF52540">
    <property type="entry name" value="P-loop containing nucleoside triphosphate hydrolases"/>
    <property type="match status" value="1"/>
</dbReference>
<evidence type="ECO:0000256" key="7">
    <source>
        <dbReference type="SAM" id="Phobius"/>
    </source>
</evidence>
<evidence type="ECO:0000256" key="3">
    <source>
        <dbReference type="ARBA" id="ARBA00022741"/>
    </source>
</evidence>
<dbReference type="PROSITE" id="PS50929">
    <property type="entry name" value="ABC_TM1F"/>
    <property type="match status" value="1"/>
</dbReference>
<evidence type="ECO:0000256" key="1">
    <source>
        <dbReference type="ARBA" id="ARBA00004651"/>
    </source>
</evidence>
<dbReference type="Proteomes" id="UP001447842">
    <property type="component" value="Chromosome"/>
</dbReference>
<dbReference type="CDD" id="cd07346">
    <property type="entry name" value="ABC_6TM_exporters"/>
    <property type="match status" value="1"/>
</dbReference>
<dbReference type="RefSeq" id="WP_345969105.1">
    <property type="nucleotide sequence ID" value="NZ_CP147920.1"/>
</dbReference>
<evidence type="ECO:0000313" key="11">
    <source>
        <dbReference type="Proteomes" id="UP001447842"/>
    </source>
</evidence>
<dbReference type="PROSITE" id="PS50893">
    <property type="entry name" value="ABC_TRANSPORTER_2"/>
    <property type="match status" value="1"/>
</dbReference>
<evidence type="ECO:0000259" key="9">
    <source>
        <dbReference type="PROSITE" id="PS50929"/>
    </source>
</evidence>
<gene>
    <name evidence="10" type="ORF">WCY31_06945</name>
</gene>
<keyword evidence="6 7" id="KW-0472">Membrane</keyword>
<evidence type="ECO:0000256" key="5">
    <source>
        <dbReference type="ARBA" id="ARBA00022989"/>
    </source>
</evidence>
<comment type="subcellular location">
    <subcellularLocation>
        <location evidence="1">Cell membrane</location>
        <topology evidence="1">Multi-pass membrane protein</topology>
    </subcellularLocation>
</comment>
<dbReference type="InterPro" id="IPR003439">
    <property type="entry name" value="ABC_transporter-like_ATP-bd"/>
</dbReference>
<evidence type="ECO:0000256" key="6">
    <source>
        <dbReference type="ARBA" id="ARBA00023136"/>
    </source>
</evidence>
<feature type="transmembrane region" description="Helical" evidence="7">
    <location>
        <begin position="20"/>
        <end position="41"/>
    </location>
</feature>
<feature type="transmembrane region" description="Helical" evidence="7">
    <location>
        <begin position="146"/>
        <end position="170"/>
    </location>
</feature>
<dbReference type="InterPro" id="IPR011527">
    <property type="entry name" value="ABC1_TM_dom"/>
</dbReference>
<keyword evidence="5 7" id="KW-1133">Transmembrane helix</keyword>
<dbReference type="InterPro" id="IPR003593">
    <property type="entry name" value="AAA+_ATPase"/>
</dbReference>
<dbReference type="GO" id="GO:0005524">
    <property type="term" value="F:ATP binding"/>
    <property type="evidence" value="ECO:0007669"/>
    <property type="project" value="UniProtKB-KW"/>
</dbReference>
<dbReference type="PANTHER" id="PTHR43394">
    <property type="entry name" value="ATP-DEPENDENT PERMEASE MDL1, MITOCHONDRIAL"/>
    <property type="match status" value="1"/>
</dbReference>
<evidence type="ECO:0000313" key="10">
    <source>
        <dbReference type="EMBL" id="XAU13992.1"/>
    </source>
</evidence>
<proteinExistence type="predicted"/>
<dbReference type="PROSITE" id="PS00211">
    <property type="entry name" value="ABC_TRANSPORTER_1"/>
    <property type="match status" value="1"/>
</dbReference>
<reference evidence="10 11" key="1">
    <citation type="submission" date="2024-03" db="EMBL/GenBank/DDBJ databases">
        <title>Sulfurimonas sp. HSL3-1.</title>
        <authorList>
            <person name="Wang S."/>
        </authorList>
    </citation>
    <scope>NUCLEOTIDE SEQUENCE [LARGE SCALE GENOMIC DNA]</scope>
    <source>
        <strain evidence="10 11">HSL3-1</strain>
    </source>
</reference>
<dbReference type="EMBL" id="CP147920">
    <property type="protein sequence ID" value="XAU13992.1"/>
    <property type="molecule type" value="Genomic_DNA"/>
</dbReference>
<dbReference type="Gene3D" id="3.40.50.300">
    <property type="entry name" value="P-loop containing nucleotide triphosphate hydrolases"/>
    <property type="match status" value="1"/>
</dbReference>
<dbReference type="SMART" id="SM00382">
    <property type="entry name" value="AAA"/>
    <property type="match status" value="1"/>
</dbReference>
<accession>A0ABZ3H6H4</accession>
<keyword evidence="4 10" id="KW-0067">ATP-binding</keyword>
<feature type="transmembrane region" description="Helical" evidence="7">
    <location>
        <begin position="176"/>
        <end position="195"/>
    </location>
</feature>
<keyword evidence="2 7" id="KW-0812">Transmembrane</keyword>
<dbReference type="InterPro" id="IPR017871">
    <property type="entry name" value="ABC_transporter-like_CS"/>
</dbReference>
<protein>
    <submittedName>
        <fullName evidence="10">ABC transporter ATP-binding protein</fullName>
    </submittedName>
</protein>
<keyword evidence="11" id="KW-1185">Reference proteome</keyword>
<feature type="transmembrane region" description="Helical" evidence="7">
    <location>
        <begin position="281"/>
        <end position="302"/>
    </location>
</feature>
<evidence type="ECO:0000256" key="2">
    <source>
        <dbReference type="ARBA" id="ARBA00022692"/>
    </source>
</evidence>
<dbReference type="SUPFAM" id="SSF90123">
    <property type="entry name" value="ABC transporter transmembrane region"/>
    <property type="match status" value="1"/>
</dbReference>
<keyword evidence="3" id="KW-0547">Nucleotide-binding</keyword>
<organism evidence="10 11">
    <name type="scientific">Sulfurimonas diazotrophicus</name>
    <dbReference type="NCBI Taxonomy" id="3131939"/>
    <lineage>
        <taxon>Bacteria</taxon>
        <taxon>Pseudomonadati</taxon>
        <taxon>Campylobacterota</taxon>
        <taxon>Epsilonproteobacteria</taxon>
        <taxon>Campylobacterales</taxon>
        <taxon>Sulfurimonadaceae</taxon>
        <taxon>Sulfurimonas</taxon>
    </lineage>
</organism>
<dbReference type="Pfam" id="PF00005">
    <property type="entry name" value="ABC_tran"/>
    <property type="match status" value="1"/>
</dbReference>
<feature type="transmembrane region" description="Helical" evidence="7">
    <location>
        <begin position="70"/>
        <end position="93"/>
    </location>
</feature>
<evidence type="ECO:0000256" key="4">
    <source>
        <dbReference type="ARBA" id="ARBA00022840"/>
    </source>
</evidence>
<dbReference type="PANTHER" id="PTHR43394:SF1">
    <property type="entry name" value="ATP-BINDING CASSETTE SUB-FAMILY B MEMBER 10, MITOCHONDRIAL"/>
    <property type="match status" value="1"/>
</dbReference>
<dbReference type="Pfam" id="PF00664">
    <property type="entry name" value="ABC_membrane"/>
    <property type="match status" value="1"/>
</dbReference>
<dbReference type="InterPro" id="IPR036640">
    <property type="entry name" value="ABC1_TM_sf"/>
</dbReference>
<sequence>MQEMTWRTLLRDTKPFRKRITLGQLVAVLAVAISLPVPLLFPLLVDQVLLEKPAQLTGLIDLLFAPEHPWGYIVVVLLTTLFLRMLFVVANVFQSRLFTIISKHLVFTIRRRILEHLRRVSVSEYEALGGGGVSARLVTDIDTVDAFIGVSIGRFFVSALSLIGVALVLLFINWQLALIILLLNPAVVALTTWLGKKVRRLKKTENQRIERFQNRLSETLDLFVQIRTYNQERRYIDSMIDDARSIRDASTQYGWKSEAAGQLSSLLFLSGFEFFRASSMLMVLFSSLSIGEMFAVLGYLWFMVTPLQDMLQIIFSYQNATAALERLNALLRLEKEPKYPHEQNPFEGRATNAISVEHLSFGYGKKRVLHDISMQIDAGKTVALLGHSGSGKTTLAQLVLGLYAPQEGSICIDDIPVQQIGLDVIRDHVALVLQTPKMFNDTLRQNLTLGRDLPDDKLYDVLHVAQLDDVVSKLTEGLETMIGKDGIRLSGGERQRLSIARMLLHAPSVVILDESTSALDVQTESHLFTSLRDYLKGKTTLIIAHRLSTVEHADYVYFLDDGRIVEAGTPEELLRREGFYQRFVQKQLVH</sequence>
<dbReference type="InterPro" id="IPR027417">
    <property type="entry name" value="P-loop_NTPase"/>
</dbReference>